<proteinExistence type="predicted"/>
<evidence type="ECO:0000313" key="2">
    <source>
        <dbReference type="Proteomes" id="UP000006038"/>
    </source>
</evidence>
<sequence>MALLDLNLPPDEDGKNLLQLNDKVHVDAPIHEYAQVEDDDQVGMLTDRIISDLI</sequence>
<evidence type="ECO:0000313" key="1">
    <source>
        <dbReference type="EnsemblPlants" id="OB02G25260.1"/>
    </source>
</evidence>
<protein>
    <submittedName>
        <fullName evidence="1">Uncharacterized protein</fullName>
    </submittedName>
</protein>
<organism evidence="1">
    <name type="scientific">Oryza brachyantha</name>
    <name type="common">malo sina</name>
    <dbReference type="NCBI Taxonomy" id="4533"/>
    <lineage>
        <taxon>Eukaryota</taxon>
        <taxon>Viridiplantae</taxon>
        <taxon>Streptophyta</taxon>
        <taxon>Embryophyta</taxon>
        <taxon>Tracheophyta</taxon>
        <taxon>Spermatophyta</taxon>
        <taxon>Magnoliopsida</taxon>
        <taxon>Liliopsida</taxon>
        <taxon>Poales</taxon>
        <taxon>Poaceae</taxon>
        <taxon>BOP clade</taxon>
        <taxon>Oryzoideae</taxon>
        <taxon>Oryzeae</taxon>
        <taxon>Oryzinae</taxon>
        <taxon>Oryza</taxon>
    </lineage>
</organism>
<accession>J3LD09</accession>
<name>J3LD09_ORYBR</name>
<keyword evidence="2" id="KW-1185">Reference proteome</keyword>
<dbReference type="EnsemblPlants" id="OB02G25260.1">
    <property type="protein sequence ID" value="OB02G25260.1"/>
    <property type="gene ID" value="OB02G25260"/>
</dbReference>
<dbReference type="AlphaFoldDB" id="J3LD09"/>
<reference evidence="1" key="1">
    <citation type="submission" date="2013-04" db="UniProtKB">
        <authorList>
            <consortium name="EnsemblPlants"/>
        </authorList>
    </citation>
    <scope>IDENTIFICATION</scope>
</reference>
<dbReference type="Proteomes" id="UP000006038">
    <property type="component" value="Unassembled WGS sequence"/>
</dbReference>
<dbReference type="HOGENOM" id="CLU_3053574_0_0_1"/>
<dbReference type="Gramene" id="OB02G25260.1">
    <property type="protein sequence ID" value="OB02G25260.1"/>
    <property type="gene ID" value="OB02G25260"/>
</dbReference>